<reference evidence="2" key="1">
    <citation type="journal article" date="2012" name="Nature">
        <title>The tomato genome sequence provides insights into fleshy fruit evolution.</title>
        <authorList>
            <consortium name="Tomato Genome Consortium"/>
        </authorList>
    </citation>
    <scope>NUCLEOTIDE SEQUENCE [LARGE SCALE GENOMIC DNA]</scope>
    <source>
        <strain evidence="2">cv. Heinz 1706</strain>
    </source>
</reference>
<protein>
    <submittedName>
        <fullName evidence="2">Uncharacterized protein</fullName>
    </submittedName>
</protein>
<dbReference type="AlphaFoldDB" id="A0A3Q7IW43"/>
<dbReference type="InParanoid" id="A0A3Q7IW43"/>
<dbReference type="EnsemblPlants" id="Solyc09g018360.1.1">
    <property type="protein sequence ID" value="Solyc09g018360.1.1.1"/>
    <property type="gene ID" value="Solyc09g018360.1"/>
</dbReference>
<organism evidence="2">
    <name type="scientific">Solanum lycopersicum</name>
    <name type="common">Tomato</name>
    <name type="synonym">Lycopersicon esculentum</name>
    <dbReference type="NCBI Taxonomy" id="4081"/>
    <lineage>
        <taxon>Eukaryota</taxon>
        <taxon>Viridiplantae</taxon>
        <taxon>Streptophyta</taxon>
        <taxon>Embryophyta</taxon>
        <taxon>Tracheophyta</taxon>
        <taxon>Spermatophyta</taxon>
        <taxon>Magnoliopsida</taxon>
        <taxon>eudicotyledons</taxon>
        <taxon>Gunneridae</taxon>
        <taxon>Pentapetalae</taxon>
        <taxon>asterids</taxon>
        <taxon>lamiids</taxon>
        <taxon>Solanales</taxon>
        <taxon>Solanaceae</taxon>
        <taxon>Solanoideae</taxon>
        <taxon>Solaneae</taxon>
        <taxon>Solanum</taxon>
        <taxon>Solanum subgen. Lycopersicon</taxon>
    </lineage>
</organism>
<feature type="compositionally biased region" description="Polar residues" evidence="1">
    <location>
        <begin position="34"/>
        <end position="56"/>
    </location>
</feature>
<reference evidence="2" key="2">
    <citation type="submission" date="2019-01" db="UniProtKB">
        <authorList>
            <consortium name="EnsemblPlants"/>
        </authorList>
    </citation>
    <scope>IDENTIFICATION</scope>
    <source>
        <strain evidence="2">cv. Heinz 1706</strain>
    </source>
</reference>
<dbReference type="Proteomes" id="UP000004994">
    <property type="component" value="Chromosome 9"/>
</dbReference>
<name>A0A3Q7IW43_SOLLC</name>
<proteinExistence type="predicted"/>
<evidence type="ECO:0000313" key="2">
    <source>
        <dbReference type="EnsemblPlants" id="Solyc09g018360.1.1.1"/>
    </source>
</evidence>
<keyword evidence="3" id="KW-1185">Reference proteome</keyword>
<evidence type="ECO:0000256" key="1">
    <source>
        <dbReference type="SAM" id="MobiDB-lite"/>
    </source>
</evidence>
<accession>A0A3Q7IW43</accession>
<sequence>MIDDISILQIEERTDQEIQTASDMDGTIEDILPLNSNEHGTDTSMENEISSWSNKT</sequence>
<dbReference type="PaxDb" id="4081-Solyc09g018360.1.1"/>
<evidence type="ECO:0000313" key="3">
    <source>
        <dbReference type="Proteomes" id="UP000004994"/>
    </source>
</evidence>
<feature type="region of interest" description="Disordered" evidence="1">
    <location>
        <begin position="33"/>
        <end position="56"/>
    </location>
</feature>
<dbReference type="Gramene" id="Solyc09g018360.1.1">
    <property type="protein sequence ID" value="Solyc09g018360.1.1.1"/>
    <property type="gene ID" value="Solyc09g018360.1"/>
</dbReference>